<dbReference type="Gene3D" id="3.40.1350.10">
    <property type="match status" value="1"/>
</dbReference>
<comment type="caution">
    <text evidence="1">The sequence shown here is derived from an EMBL/GenBank/DDBJ whole genome shotgun (WGS) entry which is preliminary data.</text>
</comment>
<gene>
    <name evidence="1" type="ORF">HC246_15065</name>
</gene>
<accession>A0ABX1LUY3</accession>
<evidence type="ECO:0008006" key="3">
    <source>
        <dbReference type="Google" id="ProtNLM"/>
    </source>
</evidence>
<keyword evidence="2" id="KW-1185">Reference proteome</keyword>
<evidence type="ECO:0000313" key="2">
    <source>
        <dbReference type="Proteomes" id="UP000738376"/>
    </source>
</evidence>
<dbReference type="RefSeq" id="WP_169364097.1">
    <property type="nucleotide sequence ID" value="NZ_JAAVJL010000001.1"/>
</dbReference>
<dbReference type="InterPro" id="IPR011856">
    <property type="entry name" value="tRNA_endonuc-like_dom_sf"/>
</dbReference>
<sequence length="406" mass="47609">MPPRKKSITPKYFGQGGVSDKIPRIAYTANALRFQSEEDLEIYIENHFDELFPDLELLQRQFRLKTNRYDLLCRHKHTHQAVILELKNEEDRSIIWQLVRYRKLIITERPFSDQINYSLPIELIAIAPSFHEDSLVDQEACKFEENIKLLKFNFLVETKTFQIEKRNHVIPYSIAGLSNELVCDSVPKWSVMRETVPNLAALTYNISDKNREGFWNLRKLFLAQPKVKEIVNSLGTRAFYATSDRKGSKNLAEICISDKQISFFLYLPSKHTSMSFNYTTGNPVKLKRFEIIFSELEDLFKLESVVQYVALSSTRGISSKERENLSANFEKNSLIHGRDCMPKWCTGKGYFAQLSFAYNNQSVFEELYPELVSKNPQGWWEEFQKQETDKLGWFVDLAIRAWRYRI</sequence>
<dbReference type="Proteomes" id="UP000738376">
    <property type="component" value="Unassembled WGS sequence"/>
</dbReference>
<reference evidence="1 2" key="1">
    <citation type="submission" date="2020-03" db="EMBL/GenBank/DDBJ databases">
        <title>Draft Genome Sequence of 2-Methylisoborneol Producing Pseudanabaena yagii Strain GIHE-NHR1 Isolated from North Han River in South Korea.</title>
        <authorList>
            <person name="Jeong J."/>
        </authorList>
    </citation>
    <scope>NUCLEOTIDE SEQUENCE [LARGE SCALE GENOMIC DNA]</scope>
    <source>
        <strain evidence="1 2">GIHE-NHR1</strain>
    </source>
</reference>
<protein>
    <recommendedName>
        <fullName evidence="3">DUF91 domain-containing protein</fullName>
    </recommendedName>
</protein>
<proteinExistence type="predicted"/>
<dbReference type="EMBL" id="JAAVJL010000001">
    <property type="protein sequence ID" value="NMF59301.1"/>
    <property type="molecule type" value="Genomic_DNA"/>
</dbReference>
<name>A0ABX1LUY3_9CYAN</name>
<organism evidence="1 2">
    <name type="scientific">Pseudanabaena yagii GIHE-NHR1</name>
    <dbReference type="NCBI Taxonomy" id="2722753"/>
    <lineage>
        <taxon>Bacteria</taxon>
        <taxon>Bacillati</taxon>
        <taxon>Cyanobacteriota</taxon>
        <taxon>Cyanophyceae</taxon>
        <taxon>Pseudanabaenales</taxon>
        <taxon>Pseudanabaenaceae</taxon>
        <taxon>Pseudanabaena</taxon>
        <taxon>Pseudanabaena yagii</taxon>
    </lineage>
</organism>
<evidence type="ECO:0000313" key="1">
    <source>
        <dbReference type="EMBL" id="NMF59301.1"/>
    </source>
</evidence>